<dbReference type="SUPFAM" id="SSF50022">
    <property type="entry name" value="ISP domain"/>
    <property type="match status" value="1"/>
</dbReference>
<proteinExistence type="predicted"/>
<evidence type="ECO:0000256" key="6">
    <source>
        <dbReference type="ARBA" id="ARBA00034078"/>
    </source>
</evidence>
<comment type="cofactor">
    <cofactor evidence="6">
        <name>[2Fe-2S] cluster</name>
        <dbReference type="ChEBI" id="CHEBI:190135"/>
    </cofactor>
</comment>
<dbReference type="PROSITE" id="PS51296">
    <property type="entry name" value="RIESKE"/>
    <property type="match status" value="1"/>
</dbReference>
<evidence type="ECO:0000256" key="4">
    <source>
        <dbReference type="ARBA" id="ARBA00023014"/>
    </source>
</evidence>
<feature type="transmembrane region" description="Helical" evidence="7">
    <location>
        <begin position="40"/>
        <end position="62"/>
    </location>
</feature>
<comment type="caution">
    <text evidence="9">The sequence shown here is derived from an EMBL/GenBank/DDBJ whole genome shotgun (WGS) entry which is preliminary data.</text>
</comment>
<keyword evidence="1" id="KW-0001">2Fe-2S</keyword>
<dbReference type="AlphaFoldDB" id="A0A1F6CSF1"/>
<keyword evidence="5" id="KW-1015">Disulfide bond</keyword>
<evidence type="ECO:0000259" key="8">
    <source>
        <dbReference type="PROSITE" id="PS51296"/>
    </source>
</evidence>
<dbReference type="Gene3D" id="2.102.10.10">
    <property type="entry name" value="Rieske [2Fe-2S] iron-sulphur domain"/>
    <property type="match status" value="1"/>
</dbReference>
<evidence type="ECO:0000256" key="3">
    <source>
        <dbReference type="ARBA" id="ARBA00023004"/>
    </source>
</evidence>
<evidence type="ECO:0000256" key="2">
    <source>
        <dbReference type="ARBA" id="ARBA00022723"/>
    </source>
</evidence>
<reference evidence="9 10" key="1">
    <citation type="journal article" date="2016" name="Nat. Commun.">
        <title>Thousands of microbial genomes shed light on interconnected biogeochemical processes in an aquifer system.</title>
        <authorList>
            <person name="Anantharaman K."/>
            <person name="Brown C.T."/>
            <person name="Hug L.A."/>
            <person name="Sharon I."/>
            <person name="Castelle C.J."/>
            <person name="Probst A.J."/>
            <person name="Thomas B.C."/>
            <person name="Singh A."/>
            <person name="Wilkins M.J."/>
            <person name="Karaoz U."/>
            <person name="Brodie E.L."/>
            <person name="Williams K.H."/>
            <person name="Hubbard S.S."/>
            <person name="Banfield J.F."/>
        </authorList>
    </citation>
    <scope>NUCLEOTIDE SEQUENCE [LARGE SCALE GENOMIC DNA]</scope>
    <source>
        <strain evidence="10">RIFCSPLOWO2_12_FULL_64_10</strain>
    </source>
</reference>
<dbReference type="EMBL" id="MFKF01000157">
    <property type="protein sequence ID" value="OGG52118.1"/>
    <property type="molecule type" value="Genomic_DNA"/>
</dbReference>
<organism evidence="9 10">
    <name type="scientific">Handelsmanbacteria sp. (strain RIFCSPLOWO2_12_FULL_64_10)</name>
    <dbReference type="NCBI Taxonomy" id="1817868"/>
    <lineage>
        <taxon>Bacteria</taxon>
        <taxon>Candidatus Handelsmaniibacteriota</taxon>
    </lineage>
</organism>
<dbReference type="InterPro" id="IPR017941">
    <property type="entry name" value="Rieske_2Fe-2S"/>
</dbReference>
<dbReference type="PANTHER" id="PTHR10134">
    <property type="entry name" value="CYTOCHROME B-C1 COMPLEX SUBUNIT RIESKE, MITOCHONDRIAL"/>
    <property type="match status" value="1"/>
</dbReference>
<protein>
    <submittedName>
        <fullName evidence="9">Rieske (2Fe-2S) protein</fullName>
    </submittedName>
</protein>
<keyword evidence="4" id="KW-0411">Iron-sulfur</keyword>
<keyword evidence="3" id="KW-0408">Iron</keyword>
<dbReference type="Proteomes" id="UP000178606">
    <property type="component" value="Unassembled WGS sequence"/>
</dbReference>
<evidence type="ECO:0000313" key="10">
    <source>
        <dbReference type="Proteomes" id="UP000178606"/>
    </source>
</evidence>
<evidence type="ECO:0000256" key="7">
    <source>
        <dbReference type="SAM" id="Phobius"/>
    </source>
</evidence>
<dbReference type="InterPro" id="IPR036922">
    <property type="entry name" value="Rieske_2Fe-2S_sf"/>
</dbReference>
<evidence type="ECO:0000256" key="1">
    <source>
        <dbReference type="ARBA" id="ARBA00022714"/>
    </source>
</evidence>
<gene>
    <name evidence="9" type="ORF">A3F84_19900</name>
</gene>
<sequence length="195" mass="21551">MSTAEKAAATRRQRAAALSKAALGTRAAEPAEAALSRRGFFSWLAVAWVAFTAAAAAGGAAMTRFLFPNVLFEPPQVFKAGLPEDYDVGKVDERWKEKFGVWVVRSEQGIYALSTTCTHLGCTPNWLEAENKFKCPCHGSGFYRTGINFEGPAPRPLERYRIVLADDGQILVDKTKKYQQEKGQWDDPESFLKLA</sequence>
<dbReference type="Pfam" id="PF00355">
    <property type="entry name" value="Rieske"/>
    <property type="match status" value="1"/>
</dbReference>
<dbReference type="GO" id="GO:0051537">
    <property type="term" value="F:2 iron, 2 sulfur cluster binding"/>
    <property type="evidence" value="ECO:0007669"/>
    <property type="project" value="UniProtKB-KW"/>
</dbReference>
<dbReference type="InterPro" id="IPR005805">
    <property type="entry name" value="Rieske_Fe-S_prot_C"/>
</dbReference>
<feature type="domain" description="Rieske" evidence="8">
    <location>
        <begin position="78"/>
        <end position="171"/>
    </location>
</feature>
<dbReference type="InterPro" id="IPR014349">
    <property type="entry name" value="Rieske_Fe-S_prot"/>
</dbReference>
<evidence type="ECO:0000313" key="9">
    <source>
        <dbReference type="EMBL" id="OGG52118.1"/>
    </source>
</evidence>
<accession>A0A1F6CSF1</accession>
<name>A0A1F6CSF1_HANXR</name>
<dbReference type="PRINTS" id="PR00162">
    <property type="entry name" value="RIESKE"/>
</dbReference>
<dbReference type="GO" id="GO:0016020">
    <property type="term" value="C:membrane"/>
    <property type="evidence" value="ECO:0007669"/>
    <property type="project" value="InterPro"/>
</dbReference>
<keyword evidence="7" id="KW-0472">Membrane</keyword>
<keyword evidence="7" id="KW-0812">Transmembrane</keyword>
<keyword evidence="2" id="KW-0479">Metal-binding</keyword>
<dbReference type="GO" id="GO:0046872">
    <property type="term" value="F:metal ion binding"/>
    <property type="evidence" value="ECO:0007669"/>
    <property type="project" value="UniProtKB-KW"/>
</dbReference>
<keyword evidence="7" id="KW-1133">Transmembrane helix</keyword>
<evidence type="ECO:0000256" key="5">
    <source>
        <dbReference type="ARBA" id="ARBA00023157"/>
    </source>
</evidence>